<feature type="binding site" evidence="8">
    <location>
        <position position="154"/>
    </location>
    <ligand>
        <name>[4Fe-4S] cluster</name>
        <dbReference type="ChEBI" id="CHEBI:49883"/>
        <label>2</label>
        <note>4Fe-4S-S-AdoMet</note>
    </ligand>
</feature>
<dbReference type="GO" id="GO:0051539">
    <property type="term" value="F:4 iron, 4 sulfur cluster binding"/>
    <property type="evidence" value="ECO:0007669"/>
    <property type="project" value="UniProtKB-UniRule"/>
</dbReference>
<reference evidence="12 13" key="1">
    <citation type="submission" date="2019-05" db="EMBL/GenBank/DDBJ databases">
        <authorList>
            <consortium name="Pathogen Informatics"/>
        </authorList>
    </citation>
    <scope>NUCLEOTIDE SEQUENCE [LARGE SCALE GENOMIC DNA]</scope>
    <source>
        <strain evidence="12 13">NCTC503</strain>
    </source>
</reference>
<evidence type="ECO:0000259" key="9">
    <source>
        <dbReference type="PROSITE" id="PS50926"/>
    </source>
</evidence>
<evidence type="ECO:0000256" key="8">
    <source>
        <dbReference type="HAMAP-Rule" id="MF_01865"/>
    </source>
</evidence>
<dbReference type="InterPro" id="IPR020612">
    <property type="entry name" value="Methylthiotransferase_CS"/>
</dbReference>
<dbReference type="Pfam" id="PF04055">
    <property type="entry name" value="Radical_SAM"/>
    <property type="match status" value="1"/>
</dbReference>
<keyword evidence="13" id="KW-1185">Reference proteome</keyword>
<evidence type="ECO:0000259" key="11">
    <source>
        <dbReference type="PROSITE" id="PS51918"/>
    </source>
</evidence>
<dbReference type="InterPro" id="IPR012340">
    <property type="entry name" value="NA-bd_OB-fold"/>
</dbReference>
<dbReference type="KEGG" id="hhw:NCTC503_01413"/>
<dbReference type="EMBL" id="LR590481">
    <property type="protein sequence ID" value="VTQ89474.1"/>
    <property type="molecule type" value="Genomic_DNA"/>
</dbReference>
<dbReference type="SMART" id="SM00729">
    <property type="entry name" value="Elp3"/>
    <property type="match status" value="1"/>
</dbReference>
<evidence type="ECO:0000256" key="1">
    <source>
        <dbReference type="ARBA" id="ARBA00022485"/>
    </source>
</evidence>
<dbReference type="Pfam" id="PF00919">
    <property type="entry name" value="UPF0004"/>
    <property type="match status" value="1"/>
</dbReference>
<feature type="binding site" evidence="8">
    <location>
        <position position="81"/>
    </location>
    <ligand>
        <name>[4Fe-4S] cluster</name>
        <dbReference type="ChEBI" id="CHEBI:49883"/>
        <label>1</label>
    </ligand>
</feature>
<keyword evidence="1 8" id="KW-0004">4Fe-4S</keyword>
<evidence type="ECO:0000259" key="10">
    <source>
        <dbReference type="PROSITE" id="PS51449"/>
    </source>
</evidence>
<dbReference type="PANTHER" id="PTHR43837:SF1">
    <property type="entry name" value="RIBOSOMAL PROTEIN US12 METHYLTHIOTRANSFERASE RIMO"/>
    <property type="match status" value="1"/>
</dbReference>
<dbReference type="OrthoDB" id="9805215at2"/>
<dbReference type="PROSITE" id="PS51918">
    <property type="entry name" value="RADICAL_SAM"/>
    <property type="match status" value="1"/>
</dbReference>
<feature type="binding site" evidence="8">
    <location>
        <position position="13"/>
    </location>
    <ligand>
        <name>[4Fe-4S] cluster</name>
        <dbReference type="ChEBI" id="CHEBI:49883"/>
        <label>1</label>
    </ligand>
</feature>
<dbReference type="InterPro" id="IPR005840">
    <property type="entry name" value="Ribosomal_uS12_MeSTrfase_RimO"/>
</dbReference>
<accession>A0A4U9RCN4</accession>
<evidence type="ECO:0000313" key="12">
    <source>
        <dbReference type="EMBL" id="VTQ89474.1"/>
    </source>
</evidence>
<dbReference type="GO" id="GO:0140101">
    <property type="term" value="F:catalytic activity, acting on a tRNA"/>
    <property type="evidence" value="ECO:0007669"/>
    <property type="project" value="UniProtKB-ARBA"/>
</dbReference>
<comment type="subcellular location">
    <subcellularLocation>
        <location evidence="8">Cytoplasm</location>
    </subcellularLocation>
</comment>
<dbReference type="PROSITE" id="PS01278">
    <property type="entry name" value="MTTASE_RADICAL"/>
    <property type="match status" value="1"/>
</dbReference>
<dbReference type="Gene3D" id="2.40.50.140">
    <property type="entry name" value="Nucleic acid-binding proteins"/>
    <property type="match status" value="1"/>
</dbReference>
<gene>
    <name evidence="8 12" type="primary">rimO</name>
    <name evidence="12" type="ORF">NCTC503_01413</name>
</gene>
<dbReference type="InterPro" id="IPR005839">
    <property type="entry name" value="Methylthiotransferase"/>
</dbReference>
<dbReference type="InterPro" id="IPR038135">
    <property type="entry name" value="Methylthiotransferase_N_sf"/>
</dbReference>
<dbReference type="InterPro" id="IPR023404">
    <property type="entry name" value="rSAM_horseshoe"/>
</dbReference>
<evidence type="ECO:0000256" key="2">
    <source>
        <dbReference type="ARBA" id="ARBA00022490"/>
    </source>
</evidence>
<dbReference type="NCBIfam" id="TIGR00089">
    <property type="entry name" value="MiaB/RimO family radical SAM methylthiotransferase"/>
    <property type="match status" value="1"/>
</dbReference>
<evidence type="ECO:0000256" key="4">
    <source>
        <dbReference type="ARBA" id="ARBA00022691"/>
    </source>
</evidence>
<comment type="function">
    <text evidence="8">Catalyzes the methylthiolation of an aspartic acid residue of ribosomal protein uS12.</text>
</comment>
<dbReference type="InterPro" id="IPR006638">
    <property type="entry name" value="Elp3/MiaA/NifB-like_rSAM"/>
</dbReference>
<feature type="domain" description="Radical SAM core" evidence="11">
    <location>
        <begin position="140"/>
        <end position="370"/>
    </location>
</feature>
<proteinExistence type="inferred from homology"/>
<dbReference type="GO" id="GO:0035600">
    <property type="term" value="P:tRNA methylthiolation"/>
    <property type="evidence" value="ECO:0007669"/>
    <property type="project" value="UniProtKB-ARBA"/>
</dbReference>
<feature type="domain" description="MTTase N-terminal" evidence="10">
    <location>
        <begin position="4"/>
        <end position="118"/>
    </location>
</feature>
<dbReference type="InterPro" id="IPR013848">
    <property type="entry name" value="Methylthiotransferase_N"/>
</dbReference>
<dbReference type="GO" id="GO:0005829">
    <property type="term" value="C:cytosol"/>
    <property type="evidence" value="ECO:0007669"/>
    <property type="project" value="TreeGrafter"/>
</dbReference>
<dbReference type="PROSITE" id="PS50926">
    <property type="entry name" value="TRAM"/>
    <property type="match status" value="1"/>
</dbReference>
<dbReference type="GO" id="GO:0035599">
    <property type="term" value="F:aspartic acid methylthiotransferase activity"/>
    <property type="evidence" value="ECO:0007669"/>
    <property type="project" value="TreeGrafter"/>
</dbReference>
<dbReference type="PROSITE" id="PS51449">
    <property type="entry name" value="MTTASE_N"/>
    <property type="match status" value="1"/>
</dbReference>
<dbReference type="SFLD" id="SFLDG01061">
    <property type="entry name" value="methylthiotransferase"/>
    <property type="match status" value="1"/>
</dbReference>
<sequence length="443" mass="50952">MEKLKFGFINLGCDKNRIDGEIALASLSKSYEIAINPEEADIIIVNTCGFIESSKQESIDTILEMASYKQKKCKILLATGCLTQRYGKELLELMPELDGILGVNDYKHLDEIIEKALNKEKVYLCNYSDSNINEGERIITTKSGTAYIRISEGCDNVCSYCAIPKIRGKYRSRTMENILKEAENLAKSGVHELILVAQDTTRYGVDIYKEKKLPVLLRKLSEIEGIEWIRILYCYAEEITDELIEEIKVNKKVCKYLDIPIQHISDNILKAMRRKGRKKIIKDNINKLRKNIPDIILRTSLIVGFPGETEQDFSELKEFVEEIMFDKLGVFKYSREEDTAAYHMENQISEEMKEIREAEIMLIQQNISKKINENKLGKVYNVIVERFNGESYYGRTYEMAPEIDGEIIFQSNKNLNLGEFVKVEITEALEYDLIGVVLNESSK</sequence>
<evidence type="ECO:0000256" key="7">
    <source>
        <dbReference type="ARBA" id="ARBA00023014"/>
    </source>
</evidence>
<feature type="domain" description="TRAM" evidence="9">
    <location>
        <begin position="373"/>
        <end position="439"/>
    </location>
</feature>
<name>A0A4U9RCN4_HATHI</name>
<keyword evidence="3 8" id="KW-0808">Transferase</keyword>
<dbReference type="SFLD" id="SFLDG01082">
    <property type="entry name" value="B12-binding_domain_containing"/>
    <property type="match status" value="1"/>
</dbReference>
<dbReference type="FunFam" id="2.40.50.140:FF:000210">
    <property type="entry name" value="Ribosomal protein S12 methylthiotransferase RimO"/>
    <property type="match status" value="1"/>
</dbReference>
<dbReference type="EC" id="2.8.4.4" evidence="8"/>
<dbReference type="CDD" id="cd01335">
    <property type="entry name" value="Radical_SAM"/>
    <property type="match status" value="1"/>
</dbReference>
<feature type="binding site" evidence="8">
    <location>
        <position position="158"/>
    </location>
    <ligand>
        <name>[4Fe-4S] cluster</name>
        <dbReference type="ChEBI" id="CHEBI:49883"/>
        <label>2</label>
        <note>4Fe-4S-S-AdoMet</note>
    </ligand>
</feature>
<dbReference type="Gene3D" id="3.80.30.20">
    <property type="entry name" value="tm_1862 like domain"/>
    <property type="match status" value="1"/>
</dbReference>
<keyword evidence="5 8" id="KW-0479">Metal-binding</keyword>
<keyword evidence="7 8" id="KW-0411">Iron-sulfur</keyword>
<evidence type="ECO:0000256" key="3">
    <source>
        <dbReference type="ARBA" id="ARBA00022679"/>
    </source>
</evidence>
<dbReference type="InterPro" id="IPR007197">
    <property type="entry name" value="rSAM"/>
</dbReference>
<dbReference type="Gene3D" id="3.40.50.12160">
    <property type="entry name" value="Methylthiotransferase, N-terminal domain"/>
    <property type="match status" value="1"/>
</dbReference>
<dbReference type="NCBIfam" id="TIGR01125">
    <property type="entry name" value="30S ribosomal protein S12 methylthiotransferase RimO"/>
    <property type="match status" value="1"/>
</dbReference>
<organism evidence="12 13">
    <name type="scientific">Hathewaya histolytica</name>
    <name type="common">Clostridium histolyticum</name>
    <dbReference type="NCBI Taxonomy" id="1498"/>
    <lineage>
        <taxon>Bacteria</taxon>
        <taxon>Bacillati</taxon>
        <taxon>Bacillota</taxon>
        <taxon>Clostridia</taxon>
        <taxon>Eubacteriales</taxon>
        <taxon>Clostridiaceae</taxon>
        <taxon>Hathewaya</taxon>
    </lineage>
</organism>
<evidence type="ECO:0000256" key="6">
    <source>
        <dbReference type="ARBA" id="ARBA00023004"/>
    </source>
</evidence>
<dbReference type="HAMAP" id="MF_01865">
    <property type="entry name" value="MTTase_RimO"/>
    <property type="match status" value="1"/>
</dbReference>
<dbReference type="PANTHER" id="PTHR43837">
    <property type="entry name" value="RIBOSOMAL PROTEIN S12 METHYLTHIOTRANSFERASE RIMO"/>
    <property type="match status" value="1"/>
</dbReference>
<feature type="binding site" evidence="8">
    <location>
        <position position="48"/>
    </location>
    <ligand>
        <name>[4Fe-4S] cluster</name>
        <dbReference type="ChEBI" id="CHEBI:49883"/>
        <label>1</label>
    </ligand>
</feature>
<keyword evidence="4 8" id="KW-0949">S-adenosyl-L-methionine</keyword>
<comment type="catalytic activity">
    <reaction evidence="8">
        <text>L-aspartate(89)-[ribosomal protein uS12]-hydrogen + (sulfur carrier)-SH + AH2 + 2 S-adenosyl-L-methionine = 3-methylsulfanyl-L-aspartate(89)-[ribosomal protein uS12]-hydrogen + (sulfur carrier)-H + 5'-deoxyadenosine + L-methionine + A + S-adenosyl-L-homocysteine + 2 H(+)</text>
        <dbReference type="Rhea" id="RHEA:37087"/>
        <dbReference type="Rhea" id="RHEA-COMP:10460"/>
        <dbReference type="Rhea" id="RHEA-COMP:10461"/>
        <dbReference type="Rhea" id="RHEA-COMP:14737"/>
        <dbReference type="Rhea" id="RHEA-COMP:14739"/>
        <dbReference type="ChEBI" id="CHEBI:13193"/>
        <dbReference type="ChEBI" id="CHEBI:15378"/>
        <dbReference type="ChEBI" id="CHEBI:17319"/>
        <dbReference type="ChEBI" id="CHEBI:17499"/>
        <dbReference type="ChEBI" id="CHEBI:29917"/>
        <dbReference type="ChEBI" id="CHEBI:29961"/>
        <dbReference type="ChEBI" id="CHEBI:57844"/>
        <dbReference type="ChEBI" id="CHEBI:57856"/>
        <dbReference type="ChEBI" id="CHEBI:59789"/>
        <dbReference type="ChEBI" id="CHEBI:64428"/>
        <dbReference type="ChEBI" id="CHEBI:73599"/>
        <dbReference type="EC" id="2.8.4.4"/>
    </reaction>
</comment>
<dbReference type="SUPFAM" id="SSF102114">
    <property type="entry name" value="Radical SAM enzymes"/>
    <property type="match status" value="1"/>
</dbReference>
<evidence type="ECO:0000256" key="5">
    <source>
        <dbReference type="ARBA" id="ARBA00022723"/>
    </source>
</evidence>
<keyword evidence="6 8" id="KW-0408">Iron</keyword>
<comment type="cofactor">
    <cofactor evidence="8">
        <name>[4Fe-4S] cluster</name>
        <dbReference type="ChEBI" id="CHEBI:49883"/>
    </cofactor>
    <text evidence="8">Binds 2 [4Fe-4S] clusters. One cluster is coordinated with 3 cysteines and an exchangeable S-adenosyl-L-methionine.</text>
</comment>
<evidence type="ECO:0000313" key="13">
    <source>
        <dbReference type="Proteomes" id="UP000308489"/>
    </source>
</evidence>
<protein>
    <recommendedName>
        <fullName evidence="8">Ribosomal protein uS12 methylthiotransferase RimO</fullName>
        <shortName evidence="8">uS12 MTTase</shortName>
        <shortName evidence="8">uS12 methylthiotransferase</shortName>
        <ecNumber evidence="8">2.8.4.4</ecNumber>
    </recommendedName>
    <alternativeName>
        <fullName evidence="8">Ribosomal protein uS12 (aspartate-C(3))-methylthiotransferase</fullName>
    </alternativeName>
    <alternativeName>
        <fullName evidence="8">Ribosome maturation factor RimO</fullName>
    </alternativeName>
</protein>
<dbReference type="AlphaFoldDB" id="A0A4U9RCN4"/>
<dbReference type="GO" id="GO:0103039">
    <property type="term" value="F:protein methylthiotransferase activity"/>
    <property type="evidence" value="ECO:0007669"/>
    <property type="project" value="UniProtKB-EC"/>
</dbReference>
<dbReference type="InterPro" id="IPR002792">
    <property type="entry name" value="TRAM_dom"/>
</dbReference>
<dbReference type="Proteomes" id="UP000308489">
    <property type="component" value="Chromosome 1"/>
</dbReference>
<dbReference type="SFLD" id="SFLDS00029">
    <property type="entry name" value="Radical_SAM"/>
    <property type="match status" value="1"/>
</dbReference>
<dbReference type="Pfam" id="PF18693">
    <property type="entry name" value="TRAM_2"/>
    <property type="match status" value="1"/>
</dbReference>
<feature type="binding site" evidence="8">
    <location>
        <position position="161"/>
    </location>
    <ligand>
        <name>[4Fe-4S] cluster</name>
        <dbReference type="ChEBI" id="CHEBI:49883"/>
        <label>2</label>
        <note>4Fe-4S-S-AdoMet</note>
    </ligand>
</feature>
<dbReference type="RefSeq" id="WP_138210069.1">
    <property type="nucleotide sequence ID" value="NZ_CBCRUQ010000012.1"/>
</dbReference>
<comment type="similarity">
    <text evidence="8">Belongs to the methylthiotransferase family. RimO subfamily.</text>
</comment>
<dbReference type="GO" id="GO:0046872">
    <property type="term" value="F:metal ion binding"/>
    <property type="evidence" value="ECO:0007669"/>
    <property type="project" value="UniProtKB-KW"/>
</dbReference>
<dbReference type="FunFam" id="3.80.30.20:FF:000001">
    <property type="entry name" value="tRNA-2-methylthio-N(6)-dimethylallyladenosine synthase 2"/>
    <property type="match status" value="1"/>
</dbReference>
<dbReference type="InterPro" id="IPR058240">
    <property type="entry name" value="rSAM_sf"/>
</dbReference>
<keyword evidence="2 8" id="KW-0963">Cytoplasm</keyword>
<dbReference type="SFLD" id="SFLDF00274">
    <property type="entry name" value="ribosomal_protein_S12_methylth"/>
    <property type="match status" value="1"/>
</dbReference>